<dbReference type="AlphaFoldDB" id="A0A368VQT6"/>
<keyword evidence="3" id="KW-1185">Reference proteome</keyword>
<protein>
    <submittedName>
        <fullName evidence="2">Uncharacterized protein DUF87</fullName>
    </submittedName>
</protein>
<dbReference type="Proteomes" id="UP000252415">
    <property type="component" value="Unassembled WGS sequence"/>
</dbReference>
<proteinExistence type="predicted"/>
<dbReference type="Gene3D" id="1.10.8.730">
    <property type="match status" value="1"/>
</dbReference>
<sequence>MVEPAKKKKSATAGGPALSGLLDYISPPGLHFKPKDVMLGEVHSRVLVINAYPTEVGPGWLSRITKMPGVTITVHAIPTDPYNLINEIKVAMGEAESRMDSGNNVARRRAQKQFEDCEKLIQKIDEEQQKVYNAVIVILVTANDPEILDIRVRNVEQRLAGMGMKARPPIHKQEEGLLSVGPWGILHPDIFNFGYRNMPSESVAAMYPFIYSGINDRDGVLLGRDSTGGIVLIDIWTRGGDRTNSNLTILGRPGVGKSTTIKKWLKEEFGRGCRIIIIDPEDEYSGLAEGCDGAVIDTGNGSKSRINPLQVRMRVPLDLDDEDEKSRLYSEEEISRGPLALHFNFLRTFFKLYLKDGKHDSTFSKMHLSCLEMALEEMYGHKNIFWDTDLTTFKPEDWPTMADLYVVIEQRAKGEKYKKYWEDLELLLYPAAKGADQDLWCGPTTLQAKDEIVVLNIQQLLEADDTLRRAQFFNILSWAWSEIDADWQEKIILAVDEAYLLADPDTPQALMFLRNTSKRIRKREGGLWVITHNMVDFMDPAIKRYGQALLDNPAYKFIMGQGENDIEALTQLLSLSDMEIETISQAKRGQGLLIAGSKRLAVNVKITKEDEMFIGNAGGR</sequence>
<dbReference type="SMART" id="SM00382">
    <property type="entry name" value="AAA"/>
    <property type="match status" value="1"/>
</dbReference>
<reference evidence="2 3" key="1">
    <citation type="submission" date="2018-07" db="EMBL/GenBank/DDBJ databases">
        <title>Genomic Encyclopedia of Type Strains, Phase III (KMG-III): the genomes of soil and plant-associated and newly described type strains.</title>
        <authorList>
            <person name="Whitman W."/>
        </authorList>
    </citation>
    <scope>NUCLEOTIDE SEQUENCE [LARGE SCALE GENOMIC DNA]</scope>
    <source>
        <strain evidence="2 3">CECT 7506</strain>
    </source>
</reference>
<evidence type="ECO:0000313" key="3">
    <source>
        <dbReference type="Proteomes" id="UP000252415"/>
    </source>
</evidence>
<dbReference type="PANTHER" id="PTHR30121:SF11">
    <property type="entry name" value="AAA+ ATPASE DOMAIN-CONTAINING PROTEIN"/>
    <property type="match status" value="1"/>
</dbReference>
<dbReference type="InterPro" id="IPR002789">
    <property type="entry name" value="HerA_central"/>
</dbReference>
<dbReference type="SUPFAM" id="SSF52540">
    <property type="entry name" value="P-loop containing nucleoside triphosphate hydrolases"/>
    <property type="match status" value="1"/>
</dbReference>
<dbReference type="RefSeq" id="WP_114383743.1">
    <property type="nucleotide sequence ID" value="NZ_QPJD01000022.1"/>
</dbReference>
<dbReference type="CDD" id="cd01127">
    <property type="entry name" value="TrwB_TraG_TraD_VirD4"/>
    <property type="match status" value="1"/>
</dbReference>
<dbReference type="OrthoDB" id="9804380at2"/>
<dbReference type="EMBL" id="QPJD01000022">
    <property type="protein sequence ID" value="RCW41647.1"/>
    <property type="molecule type" value="Genomic_DNA"/>
</dbReference>
<accession>A0A368VQT6</accession>
<dbReference type="PANTHER" id="PTHR30121">
    <property type="entry name" value="UNCHARACTERIZED PROTEIN YJGR-RELATED"/>
    <property type="match status" value="1"/>
</dbReference>
<name>A0A368VQT6_9BACL</name>
<evidence type="ECO:0000259" key="1">
    <source>
        <dbReference type="SMART" id="SM00382"/>
    </source>
</evidence>
<gene>
    <name evidence="2" type="ORF">DFP97_12283</name>
</gene>
<dbReference type="InterPro" id="IPR051162">
    <property type="entry name" value="T4SS_component"/>
</dbReference>
<dbReference type="InterPro" id="IPR027417">
    <property type="entry name" value="P-loop_NTPase"/>
</dbReference>
<feature type="domain" description="AAA+ ATPase" evidence="1">
    <location>
        <begin position="243"/>
        <end position="556"/>
    </location>
</feature>
<dbReference type="Pfam" id="PF01935">
    <property type="entry name" value="DUF87"/>
    <property type="match status" value="1"/>
</dbReference>
<dbReference type="Gene3D" id="3.40.50.300">
    <property type="entry name" value="P-loop containing nucleotide triphosphate hydrolases"/>
    <property type="match status" value="1"/>
</dbReference>
<organism evidence="2 3">
    <name type="scientific">Paenibacillus prosopidis</name>
    <dbReference type="NCBI Taxonomy" id="630520"/>
    <lineage>
        <taxon>Bacteria</taxon>
        <taxon>Bacillati</taxon>
        <taxon>Bacillota</taxon>
        <taxon>Bacilli</taxon>
        <taxon>Bacillales</taxon>
        <taxon>Paenibacillaceae</taxon>
        <taxon>Paenibacillus</taxon>
    </lineage>
</organism>
<dbReference type="InterPro" id="IPR003593">
    <property type="entry name" value="AAA+_ATPase"/>
</dbReference>
<dbReference type="CDD" id="cd00882">
    <property type="entry name" value="Ras_like_GTPase"/>
    <property type="match status" value="1"/>
</dbReference>
<evidence type="ECO:0000313" key="2">
    <source>
        <dbReference type="EMBL" id="RCW41647.1"/>
    </source>
</evidence>
<comment type="caution">
    <text evidence="2">The sequence shown here is derived from an EMBL/GenBank/DDBJ whole genome shotgun (WGS) entry which is preliminary data.</text>
</comment>